<evidence type="ECO:0000313" key="3">
    <source>
        <dbReference type="Proteomes" id="UP000034364"/>
    </source>
</evidence>
<dbReference type="Gene3D" id="3.40.430.10">
    <property type="entry name" value="Dihydrofolate Reductase, subunit A"/>
    <property type="match status" value="1"/>
</dbReference>
<dbReference type="AlphaFoldDB" id="A0A0G1S2T8"/>
<protein>
    <submittedName>
        <fullName evidence="2">Bifunctional deaminase-reductase domain protein</fullName>
    </submittedName>
</protein>
<name>A0A0G1S2T8_9BACT</name>
<proteinExistence type="predicted"/>
<dbReference type="Pfam" id="PF01872">
    <property type="entry name" value="RibD_C"/>
    <property type="match status" value="1"/>
</dbReference>
<dbReference type="Proteomes" id="UP000034364">
    <property type="component" value="Unassembled WGS sequence"/>
</dbReference>
<dbReference type="EMBL" id="LCNV01000017">
    <property type="protein sequence ID" value="KKU63809.1"/>
    <property type="molecule type" value="Genomic_DNA"/>
</dbReference>
<evidence type="ECO:0000313" key="2">
    <source>
        <dbReference type="EMBL" id="KKU63809.1"/>
    </source>
</evidence>
<reference evidence="2 3" key="1">
    <citation type="journal article" date="2015" name="Nature">
        <title>rRNA introns, odd ribosomes, and small enigmatic genomes across a large radiation of phyla.</title>
        <authorList>
            <person name="Brown C.T."/>
            <person name="Hug L.A."/>
            <person name="Thomas B.C."/>
            <person name="Sharon I."/>
            <person name="Castelle C.J."/>
            <person name="Singh A."/>
            <person name="Wilkins M.J."/>
            <person name="Williams K.H."/>
            <person name="Banfield J.F."/>
        </authorList>
    </citation>
    <scope>NUCLEOTIDE SEQUENCE [LARGE SCALE GENOMIC DNA]</scope>
</reference>
<dbReference type="GO" id="GO:0008703">
    <property type="term" value="F:5-amino-6-(5-phosphoribosylamino)uracil reductase activity"/>
    <property type="evidence" value="ECO:0007669"/>
    <property type="project" value="InterPro"/>
</dbReference>
<evidence type="ECO:0000259" key="1">
    <source>
        <dbReference type="Pfam" id="PF01872"/>
    </source>
</evidence>
<gene>
    <name evidence="2" type="ORF">UX87_C0017G0007</name>
</gene>
<organism evidence="2 3">
    <name type="scientific">Candidatus Amesbacteria bacterium GW2011_GWA1_47_16</name>
    <dbReference type="NCBI Taxonomy" id="1618353"/>
    <lineage>
        <taxon>Bacteria</taxon>
        <taxon>Candidatus Amesiibacteriota</taxon>
    </lineage>
</organism>
<dbReference type="InterPro" id="IPR024072">
    <property type="entry name" value="DHFR-like_dom_sf"/>
</dbReference>
<dbReference type="GO" id="GO:0009231">
    <property type="term" value="P:riboflavin biosynthetic process"/>
    <property type="evidence" value="ECO:0007669"/>
    <property type="project" value="InterPro"/>
</dbReference>
<comment type="caution">
    <text evidence="2">The sequence shown here is derived from an EMBL/GenBank/DDBJ whole genome shotgun (WGS) entry which is preliminary data.</text>
</comment>
<sequence length="119" mass="12974">MDLKEWPLTDGPLVVLSSQSGLVSRYPETTFTKEGPAGAVKLLGDKGYKEVIVIGGNQTWTSFAKVGLVDEVFLDIEPLAFGDGKFLFSGGGVFDLKLKLLESRPLSSQTIQLHYLVQK</sequence>
<dbReference type="InterPro" id="IPR002734">
    <property type="entry name" value="RibDG_C"/>
</dbReference>
<accession>A0A0G1S2T8</accession>
<feature type="domain" description="Bacterial bifunctional deaminase-reductase C-terminal" evidence="1">
    <location>
        <begin position="36"/>
        <end position="110"/>
    </location>
</feature>
<dbReference type="SUPFAM" id="SSF53597">
    <property type="entry name" value="Dihydrofolate reductase-like"/>
    <property type="match status" value="1"/>
</dbReference>